<dbReference type="InterPro" id="IPR011989">
    <property type="entry name" value="ARM-like"/>
</dbReference>
<reference evidence="1" key="2">
    <citation type="submission" date="2025-08" db="UniProtKB">
        <authorList>
            <consortium name="Ensembl"/>
        </authorList>
    </citation>
    <scope>IDENTIFICATION</scope>
</reference>
<dbReference type="OMA" id="DLASMLW"/>
<dbReference type="GeneTree" id="ENSGT00940000174240"/>
<organism evidence="1 2">
    <name type="scientific">Rhinopithecus bieti</name>
    <name type="common">Black snub-nosed monkey</name>
    <name type="synonym">Pygathrix bieti</name>
    <dbReference type="NCBI Taxonomy" id="61621"/>
    <lineage>
        <taxon>Eukaryota</taxon>
        <taxon>Metazoa</taxon>
        <taxon>Chordata</taxon>
        <taxon>Craniata</taxon>
        <taxon>Vertebrata</taxon>
        <taxon>Euteleostomi</taxon>
        <taxon>Mammalia</taxon>
        <taxon>Eutheria</taxon>
        <taxon>Euarchontoglires</taxon>
        <taxon>Primates</taxon>
        <taxon>Haplorrhini</taxon>
        <taxon>Catarrhini</taxon>
        <taxon>Cercopithecidae</taxon>
        <taxon>Colobinae</taxon>
        <taxon>Rhinopithecus</taxon>
    </lineage>
</organism>
<reference evidence="1 2" key="1">
    <citation type="submission" date="2016-06" db="EMBL/GenBank/DDBJ databases">
        <title>Genome of Rhinopithecus bieti.</title>
        <authorList>
            <person name="Wu"/>
            <person name="C.-I. and Zhang"/>
            <person name="Y."/>
        </authorList>
    </citation>
    <scope>NUCLEOTIDE SEQUENCE</scope>
</reference>
<reference evidence="1" key="3">
    <citation type="submission" date="2025-09" db="UniProtKB">
        <authorList>
            <consortium name="Ensembl"/>
        </authorList>
    </citation>
    <scope>IDENTIFICATION</scope>
</reference>
<name>A0A2K6LZU2_RHIBE</name>
<evidence type="ECO:0008006" key="3">
    <source>
        <dbReference type="Google" id="ProtNLM"/>
    </source>
</evidence>
<dbReference type="Proteomes" id="UP000233180">
    <property type="component" value="Unassembled WGS sequence"/>
</dbReference>
<evidence type="ECO:0000313" key="2">
    <source>
        <dbReference type="Proteomes" id="UP000233180"/>
    </source>
</evidence>
<evidence type="ECO:0000313" key="1">
    <source>
        <dbReference type="Ensembl" id="ENSRBIP00000029046.1"/>
    </source>
</evidence>
<dbReference type="Gene3D" id="1.25.10.10">
    <property type="entry name" value="Leucine-rich Repeat Variant"/>
    <property type="match status" value="1"/>
</dbReference>
<dbReference type="Ensembl" id="ENSRBIT00000052994.1">
    <property type="protein sequence ID" value="ENSRBIP00000029046.1"/>
    <property type="gene ID" value="ENSRBIG00000038418.1"/>
</dbReference>
<dbReference type="STRING" id="61621.ENSRBIP00000029046"/>
<keyword evidence="2" id="KW-1185">Reference proteome</keyword>
<proteinExistence type="predicted"/>
<sequence length="68" mass="7389">MHSLATAASVPTALAQVDREKIYQWINELSSPETRENLESVPDLAPMQWHSFGTIAALLQEIVGTPGA</sequence>
<accession>A0A2K6LZU2</accession>
<protein>
    <recommendedName>
        <fullName evidence="3">Cell differentiation protein RQCD1 homolog</fullName>
    </recommendedName>
</protein>
<dbReference type="AlphaFoldDB" id="A0A2K6LZU2"/>